<evidence type="ECO:0000256" key="1">
    <source>
        <dbReference type="SAM" id="MobiDB-lite"/>
    </source>
</evidence>
<proteinExistence type="predicted"/>
<dbReference type="InterPro" id="IPR044852">
    <property type="entry name" value="WBP2-like"/>
</dbReference>
<reference evidence="2 3" key="1">
    <citation type="journal article" date="2016" name="Genome Biol. Evol.">
        <title>Divergent and convergent evolution of fungal pathogenicity.</title>
        <authorList>
            <person name="Shang Y."/>
            <person name="Xiao G."/>
            <person name="Zheng P."/>
            <person name="Cen K."/>
            <person name="Zhan S."/>
            <person name="Wang C."/>
        </authorList>
    </citation>
    <scope>NUCLEOTIDE SEQUENCE [LARGE SCALE GENOMIC DNA]</scope>
    <source>
        <strain evidence="2 3">RCEF 264</strain>
    </source>
</reference>
<feature type="compositionally biased region" description="Basic and acidic residues" evidence="1">
    <location>
        <begin position="287"/>
        <end position="299"/>
    </location>
</feature>
<dbReference type="SUPFAM" id="SSF50729">
    <property type="entry name" value="PH domain-like"/>
    <property type="match status" value="1"/>
</dbReference>
<dbReference type="GO" id="GO:0003713">
    <property type="term" value="F:transcription coactivator activity"/>
    <property type="evidence" value="ECO:0007669"/>
    <property type="project" value="InterPro"/>
</dbReference>
<feature type="compositionally biased region" description="Basic and acidic residues" evidence="1">
    <location>
        <begin position="222"/>
        <end position="233"/>
    </location>
</feature>
<protein>
    <submittedName>
        <fullName evidence="2">WW-domain-binding protein</fullName>
    </submittedName>
</protein>
<dbReference type="OrthoDB" id="1259151at2759"/>
<dbReference type="PANTHER" id="PTHR31606:SF1">
    <property type="entry name" value="WW DOMAIN BINDING PROTEIN 2, ISOFORM E"/>
    <property type="match status" value="1"/>
</dbReference>
<evidence type="ECO:0000313" key="2">
    <source>
        <dbReference type="EMBL" id="OAA59542.1"/>
    </source>
</evidence>
<accession>A0A167SE92</accession>
<dbReference type="GO" id="GO:0031490">
    <property type="term" value="F:chromatin DNA binding"/>
    <property type="evidence" value="ECO:0007669"/>
    <property type="project" value="TreeGrafter"/>
</dbReference>
<organism evidence="2 3">
    <name type="scientific">Niveomyces insectorum RCEF 264</name>
    <dbReference type="NCBI Taxonomy" id="1081102"/>
    <lineage>
        <taxon>Eukaryota</taxon>
        <taxon>Fungi</taxon>
        <taxon>Dikarya</taxon>
        <taxon>Ascomycota</taxon>
        <taxon>Pezizomycotina</taxon>
        <taxon>Sordariomycetes</taxon>
        <taxon>Hypocreomycetidae</taxon>
        <taxon>Hypocreales</taxon>
        <taxon>Cordycipitaceae</taxon>
        <taxon>Niveomyces</taxon>
    </lineage>
</organism>
<gene>
    <name evidence="2" type="ORF">SPI_05740</name>
</gene>
<dbReference type="AlphaFoldDB" id="A0A167SE92"/>
<evidence type="ECO:0000313" key="3">
    <source>
        <dbReference type="Proteomes" id="UP000076874"/>
    </source>
</evidence>
<name>A0A167SE92_9HYPO</name>
<dbReference type="GO" id="GO:0005634">
    <property type="term" value="C:nucleus"/>
    <property type="evidence" value="ECO:0007669"/>
    <property type="project" value="TreeGrafter"/>
</dbReference>
<dbReference type="Proteomes" id="UP000076874">
    <property type="component" value="Unassembled WGS sequence"/>
</dbReference>
<dbReference type="EMBL" id="AZHD01000010">
    <property type="protein sequence ID" value="OAA59542.1"/>
    <property type="molecule type" value="Genomic_DNA"/>
</dbReference>
<feature type="region of interest" description="Disordered" evidence="1">
    <location>
        <begin position="176"/>
        <end position="299"/>
    </location>
</feature>
<dbReference type="PANTHER" id="PTHR31606">
    <property type="entry name" value="WW DOMAIN BINDING PROTEIN 2, ISOFORM E"/>
    <property type="match status" value="1"/>
</dbReference>
<comment type="caution">
    <text evidence="2">The sequence shown here is derived from an EMBL/GenBank/DDBJ whole genome shotgun (WGS) entry which is preliminary data.</text>
</comment>
<dbReference type="STRING" id="1081102.A0A167SE92"/>
<sequence>MDFYQEQHSFALARTASRYEDDSDEDTSWVMMNREGEVVKLPGEKIYYKVRSRIGLDLTTPKSLPNAPPFSVKSDSGTVYVTNNRVIYLPVRPTDTFKSFSAPILDFEDTRVTSSFFGPWSWNGIVKPTLGGGLPANLPRLDVKLTFKEGGHDAFQSKFEVMKERLNYARTLQQETGQIIPTGEDLPRYEATASGSVQGGPGPSQPQVAAELSALETPPSHPRSDAKELEALEHFAQSHAEPTSGTASTGSNAYLQVTAAEGRTSTGTPDEPPPDYEEAQAQAVGNRVEERLREAADTQ</sequence>
<feature type="compositionally biased region" description="Polar residues" evidence="1">
    <location>
        <begin position="240"/>
        <end position="255"/>
    </location>
</feature>
<keyword evidence="3" id="KW-1185">Reference proteome</keyword>
<dbReference type="CDD" id="cd13214">
    <property type="entry name" value="PH-GRAM_WBP2"/>
    <property type="match status" value="1"/>
</dbReference>